<keyword evidence="2" id="KW-0732">Signal</keyword>
<protein>
    <recommendedName>
        <fullName evidence="5">PKD domain-containing protein</fullName>
    </recommendedName>
</protein>
<accession>A0A9X3S784</accession>
<evidence type="ECO:0008006" key="5">
    <source>
        <dbReference type="Google" id="ProtNLM"/>
    </source>
</evidence>
<comment type="caution">
    <text evidence="3">The sequence shown here is derived from an EMBL/GenBank/DDBJ whole genome shotgun (WGS) entry which is preliminary data.</text>
</comment>
<evidence type="ECO:0000313" key="4">
    <source>
        <dbReference type="Proteomes" id="UP001149140"/>
    </source>
</evidence>
<dbReference type="Proteomes" id="UP001149140">
    <property type="component" value="Unassembled WGS sequence"/>
</dbReference>
<evidence type="ECO:0000256" key="1">
    <source>
        <dbReference type="SAM" id="MobiDB-lite"/>
    </source>
</evidence>
<name>A0A9X3S784_9ACTN</name>
<feature type="signal peptide" evidence="2">
    <location>
        <begin position="1"/>
        <end position="21"/>
    </location>
</feature>
<feature type="region of interest" description="Disordered" evidence="1">
    <location>
        <begin position="86"/>
        <end position="129"/>
    </location>
</feature>
<dbReference type="EMBL" id="JAPDOD010000023">
    <property type="protein sequence ID" value="MDA0163273.1"/>
    <property type="molecule type" value="Genomic_DNA"/>
</dbReference>
<proteinExistence type="predicted"/>
<evidence type="ECO:0000256" key="2">
    <source>
        <dbReference type="SAM" id="SignalP"/>
    </source>
</evidence>
<gene>
    <name evidence="3" type="ORF">OM076_23565</name>
</gene>
<sequence length="1288" mass="131879">MRAPLVLLAVLALGVVATTHSVDSVQPPAPINQLAKVTTQAVHDRSASLRGLAPQPAEAPVSEEVLEHAAGLSQGTEIEARDVAQQQPGLPDAGDAEQTSFGPRPAIATVTSFDNGLNGGSTSDNNIAAGPDSIVVMRNSQFKVMSKTGQTLFGPVNNNSIFAGTNEVQQIALSGYTADGAAYRLNYDGAESVPITRGQNNTAAGIQAALQGGNEQQQVALTNFTGTSSYNLKYGDAVSAPFVRGTNHTAAAILTALNGTSEVQTVAPSGNQYTLSYAGHATIPIVRGQNDTPAGIQNALQGGNEVQTITFSNFNAANPGNTFRIKIGGKLTGPLGFASALGDATPVTNQNVSDEINAIFGFAGTVTVTGASNTTGPTITFGGASAGKDVPPVEIVFGDCAAAAAACAATNREVAKASAPVADWPATLNVTAGTVTDAGFTLTFTGGLDVSPLGVSNGSVDETVKGAPGLLPAGTVATVGAVADTGYTLTFAGASARKDLLPLAVVNGSGTVRETVKGTPGVSNWLADTTVAIGTVADTGYTVTFNALTPLGSARETGLGDVPQLSVTGDIAGTVTTTTQGKPGIGQGACTNSGDGHIRYDQLAQRWLFTTPSFTRVGGLYAMCHAVSVGTDPTGPFYRYVFRRSLFPDYPRVAVWPDAYYNATSTGDTVIEKHACAVDRVRMLQGLDATEQCIIVPAVSFMEPADLDGQGLPPAGAPEHFFAAGGYQLRGIFEDDGIYSYKFHVDFADPSKSTFTGPAKITVSPYHFLCDGQLTQCVPQPGSTTRLDSQGDKLMHRAVYRNRGGTESIVMLHSIRTQAGAGGERWYELRLDGARDPYLYQHSTYAPDNHYRWLGSPAIDRKGDIALAFSYGGGPYLLPIATTLAAASAVGDTTIKVAGVSGANINFAPGRKINIGTGAALETATVESVGTAGAGGTGVTLTGPLALVHTSTSTVSNAAFMCVAPECVPVGQRYTARQPDDPLNTMSYRDGVIIDGISAAGGSRWEDWSNIAQDPTDDCTFWYFGGYGDASRTGGPFFGRTGAWRVPTCRLDASGAPAANITGRFDGPVASFTNSDLTAAADSFTADLDWGDGTHSAGVVTGGNGAFAIAGTHTYAEKGRFTVKTSITGTDGSVADARTEVANLSTTASGGVSGTVPATLGLSLGAPASFGAFTPGVAKDYVANMTANVVSTAGDAALSVADPSAVATGRLVNGTFSLPSALQAKASSPSGSGGAFADVTAATLLVYARPASNDPVALTFQQHIGASDPLRTGAYTKTLTFTLSTTTP</sequence>
<organism evidence="3 4">
    <name type="scientific">Solirubrobacter ginsenosidimutans</name>
    <dbReference type="NCBI Taxonomy" id="490573"/>
    <lineage>
        <taxon>Bacteria</taxon>
        <taxon>Bacillati</taxon>
        <taxon>Actinomycetota</taxon>
        <taxon>Thermoleophilia</taxon>
        <taxon>Solirubrobacterales</taxon>
        <taxon>Solirubrobacteraceae</taxon>
        <taxon>Solirubrobacter</taxon>
    </lineage>
</organism>
<reference evidence="3" key="1">
    <citation type="submission" date="2022-10" db="EMBL/GenBank/DDBJ databases">
        <title>The WGS of Solirubrobacter ginsenosidimutans DSM 21036.</title>
        <authorList>
            <person name="Jiang Z."/>
        </authorList>
    </citation>
    <scope>NUCLEOTIDE SEQUENCE</scope>
    <source>
        <strain evidence="3">DSM 21036</strain>
    </source>
</reference>
<feature type="chain" id="PRO_5040863097" description="PKD domain-containing protein" evidence="2">
    <location>
        <begin position="22"/>
        <end position="1288"/>
    </location>
</feature>
<evidence type="ECO:0000313" key="3">
    <source>
        <dbReference type="EMBL" id="MDA0163273.1"/>
    </source>
</evidence>
<keyword evidence="4" id="KW-1185">Reference proteome</keyword>
<feature type="compositionally biased region" description="Polar residues" evidence="1">
    <location>
        <begin position="109"/>
        <end position="126"/>
    </location>
</feature>